<dbReference type="PANTHER" id="PTHR33337">
    <property type="entry name" value="GFA DOMAIN-CONTAINING PROTEIN"/>
    <property type="match status" value="1"/>
</dbReference>
<evidence type="ECO:0000256" key="3">
    <source>
        <dbReference type="ARBA" id="ARBA00022833"/>
    </source>
</evidence>
<dbReference type="EMBL" id="JAPDFL010000001">
    <property type="protein sequence ID" value="MCW1933962.1"/>
    <property type="molecule type" value="Genomic_DNA"/>
</dbReference>
<organism evidence="6 7">
    <name type="scientific">Pararhodobacter zhoushanensis</name>
    <dbReference type="NCBI Taxonomy" id="2479545"/>
    <lineage>
        <taxon>Bacteria</taxon>
        <taxon>Pseudomonadati</taxon>
        <taxon>Pseudomonadota</taxon>
        <taxon>Alphaproteobacteria</taxon>
        <taxon>Rhodobacterales</taxon>
        <taxon>Paracoccaceae</taxon>
        <taxon>Pararhodobacter</taxon>
    </lineage>
</organism>
<dbReference type="InterPro" id="IPR006913">
    <property type="entry name" value="CENP-V/GFA"/>
</dbReference>
<dbReference type="PROSITE" id="PS51891">
    <property type="entry name" value="CENP_V_GFA"/>
    <property type="match status" value="1"/>
</dbReference>
<dbReference type="Gene3D" id="3.90.1590.10">
    <property type="entry name" value="glutathione-dependent formaldehyde- activating enzyme (gfa)"/>
    <property type="match status" value="1"/>
</dbReference>
<dbReference type="Proteomes" id="UP001208938">
    <property type="component" value="Unassembled WGS sequence"/>
</dbReference>
<evidence type="ECO:0000256" key="1">
    <source>
        <dbReference type="ARBA" id="ARBA00005495"/>
    </source>
</evidence>
<keyword evidence="4" id="KW-0456">Lyase</keyword>
<accession>A0ABT3H2F4</accession>
<evidence type="ECO:0000256" key="2">
    <source>
        <dbReference type="ARBA" id="ARBA00022723"/>
    </source>
</evidence>
<dbReference type="InterPro" id="IPR011057">
    <property type="entry name" value="Mss4-like_sf"/>
</dbReference>
<dbReference type="RefSeq" id="WP_264506816.1">
    <property type="nucleotide sequence ID" value="NZ_JAPDFL010000001.1"/>
</dbReference>
<reference evidence="6 7" key="1">
    <citation type="submission" date="2022-10" db="EMBL/GenBank/DDBJ databases">
        <title>Pararhodobacter sp. nov., isolated from marine algae.</title>
        <authorList>
            <person name="Choi B.J."/>
            <person name="Kim J.M."/>
            <person name="Lee J.K."/>
            <person name="Choi D.G."/>
            <person name="Jeon C.O."/>
        </authorList>
    </citation>
    <scope>NUCLEOTIDE SEQUENCE [LARGE SCALE GENOMIC DNA]</scope>
    <source>
        <strain evidence="6 7">ZQ420</strain>
    </source>
</reference>
<evidence type="ECO:0000259" key="5">
    <source>
        <dbReference type="PROSITE" id="PS51891"/>
    </source>
</evidence>
<evidence type="ECO:0000256" key="4">
    <source>
        <dbReference type="ARBA" id="ARBA00023239"/>
    </source>
</evidence>
<dbReference type="PANTHER" id="PTHR33337:SF40">
    <property type="entry name" value="CENP-V_GFA DOMAIN-CONTAINING PROTEIN-RELATED"/>
    <property type="match status" value="1"/>
</dbReference>
<comment type="similarity">
    <text evidence="1">Belongs to the Gfa family.</text>
</comment>
<keyword evidence="2" id="KW-0479">Metal-binding</keyword>
<sequence length="130" mass="14219">MGGWTARCQCGDVRVTALGEPVRVGICHCLDCRRHHGALFFAAAIFAQAAVTVAGMTKSYEGRHFCPRCGSSVFAQSGDEIDLHLGAMEGAELLVPQYELWTVRRIPWLPEFPGMVQMPRNRESPDGAEG</sequence>
<protein>
    <submittedName>
        <fullName evidence="6">GFA family protein</fullName>
    </submittedName>
</protein>
<comment type="caution">
    <text evidence="6">The sequence shown here is derived from an EMBL/GenBank/DDBJ whole genome shotgun (WGS) entry which is preliminary data.</text>
</comment>
<keyword evidence="7" id="KW-1185">Reference proteome</keyword>
<feature type="domain" description="CENP-V/GFA" evidence="5">
    <location>
        <begin position="1"/>
        <end position="99"/>
    </location>
</feature>
<dbReference type="SUPFAM" id="SSF51316">
    <property type="entry name" value="Mss4-like"/>
    <property type="match status" value="1"/>
</dbReference>
<keyword evidence="3" id="KW-0862">Zinc</keyword>
<proteinExistence type="inferred from homology"/>
<dbReference type="Pfam" id="PF04828">
    <property type="entry name" value="GFA"/>
    <property type="match status" value="1"/>
</dbReference>
<evidence type="ECO:0000313" key="6">
    <source>
        <dbReference type="EMBL" id="MCW1933962.1"/>
    </source>
</evidence>
<evidence type="ECO:0000313" key="7">
    <source>
        <dbReference type="Proteomes" id="UP001208938"/>
    </source>
</evidence>
<gene>
    <name evidence="6" type="ORF">OKW52_17305</name>
</gene>
<name>A0ABT3H2F4_9RHOB</name>